<organism evidence="1 2">
    <name type="scientific">Streptomyces yanii</name>
    <dbReference type="NCBI Taxonomy" id="78510"/>
    <lineage>
        <taxon>Bacteria</taxon>
        <taxon>Bacillati</taxon>
        <taxon>Actinomycetota</taxon>
        <taxon>Actinomycetes</taxon>
        <taxon>Kitasatosporales</taxon>
        <taxon>Streptomycetaceae</taxon>
        <taxon>Streptomyces</taxon>
    </lineage>
</organism>
<sequence length="126" mass="14131">MSEIAATTVHEAYAFACMGCGHGWEQVYDIEHHTDGRGQPFVVYRVQGQLVPSPLNRLTCLNCDGHKVRIMRAGQVSSIAETLRRLNFATPTGATAGPIPASESVSEHSPRQWRFVHVFRTRQRRK</sequence>
<dbReference type="RefSeq" id="WP_345517686.1">
    <property type="nucleotide sequence ID" value="NZ_BAAAXD010000045.1"/>
</dbReference>
<name>A0ABV5RBM7_9ACTN</name>
<proteinExistence type="predicted"/>
<evidence type="ECO:0000313" key="2">
    <source>
        <dbReference type="Proteomes" id="UP001589710"/>
    </source>
</evidence>
<reference evidence="1 2" key="1">
    <citation type="submission" date="2024-09" db="EMBL/GenBank/DDBJ databases">
        <authorList>
            <person name="Sun Q."/>
            <person name="Mori K."/>
        </authorList>
    </citation>
    <scope>NUCLEOTIDE SEQUENCE [LARGE SCALE GENOMIC DNA]</scope>
    <source>
        <strain evidence="1 2">JCM 3331</strain>
    </source>
</reference>
<evidence type="ECO:0008006" key="3">
    <source>
        <dbReference type="Google" id="ProtNLM"/>
    </source>
</evidence>
<protein>
    <recommendedName>
        <fullName evidence="3">C2H2-type domain-containing protein</fullName>
    </recommendedName>
</protein>
<evidence type="ECO:0000313" key="1">
    <source>
        <dbReference type="EMBL" id="MFB9575265.1"/>
    </source>
</evidence>
<comment type="caution">
    <text evidence="1">The sequence shown here is derived from an EMBL/GenBank/DDBJ whole genome shotgun (WGS) entry which is preliminary data.</text>
</comment>
<keyword evidence="2" id="KW-1185">Reference proteome</keyword>
<dbReference type="Proteomes" id="UP001589710">
    <property type="component" value="Unassembled WGS sequence"/>
</dbReference>
<dbReference type="EMBL" id="JBHMCG010000098">
    <property type="protein sequence ID" value="MFB9575265.1"/>
    <property type="molecule type" value="Genomic_DNA"/>
</dbReference>
<gene>
    <name evidence="1" type="ORF">ACFFTL_23980</name>
</gene>
<accession>A0ABV5RBM7</accession>